<protein>
    <submittedName>
        <fullName evidence="1">Uncharacterized protein</fullName>
    </submittedName>
</protein>
<gene>
    <name evidence="1" type="ORF">M9H77_09069</name>
</gene>
<dbReference type="Proteomes" id="UP001060085">
    <property type="component" value="Linkage Group LG02"/>
</dbReference>
<dbReference type="EMBL" id="CM044702">
    <property type="protein sequence ID" value="KAI5678119.1"/>
    <property type="molecule type" value="Genomic_DNA"/>
</dbReference>
<evidence type="ECO:0000313" key="2">
    <source>
        <dbReference type="Proteomes" id="UP001060085"/>
    </source>
</evidence>
<reference evidence="2" key="1">
    <citation type="journal article" date="2023" name="Nat. Plants">
        <title>Single-cell RNA sequencing provides a high-resolution roadmap for understanding the multicellular compartmentation of specialized metabolism.</title>
        <authorList>
            <person name="Sun S."/>
            <person name="Shen X."/>
            <person name="Li Y."/>
            <person name="Li Y."/>
            <person name="Wang S."/>
            <person name="Li R."/>
            <person name="Zhang H."/>
            <person name="Shen G."/>
            <person name="Guo B."/>
            <person name="Wei J."/>
            <person name="Xu J."/>
            <person name="St-Pierre B."/>
            <person name="Chen S."/>
            <person name="Sun C."/>
        </authorList>
    </citation>
    <scope>NUCLEOTIDE SEQUENCE [LARGE SCALE GENOMIC DNA]</scope>
</reference>
<comment type="caution">
    <text evidence="1">The sequence shown here is derived from an EMBL/GenBank/DDBJ whole genome shotgun (WGS) entry which is preliminary data.</text>
</comment>
<sequence length="209" mass="22783">MVRPSGRKGDDDLGPVTDRTCRVQGHTVITSSRGVRGRHSTSDLSSTPPLFLLAYIMICVHPVYDPNLAAPTVRPHIPYRSSAQEPLTEFSGPARQLRANFFKQMVGAIKPDSSYSTHGYTVGDYSFSSSEPFMGRQSADLRLTGSFMSVMSKISGSCNKRPDKARDVPTPTKRKRVKASDWEQTSPAEGGPIDPELILSYGGHVASPI</sequence>
<proteinExistence type="predicted"/>
<accession>A0ACC0BZW7</accession>
<name>A0ACC0BZW7_CATRO</name>
<evidence type="ECO:0000313" key="1">
    <source>
        <dbReference type="EMBL" id="KAI5678119.1"/>
    </source>
</evidence>
<keyword evidence="2" id="KW-1185">Reference proteome</keyword>
<organism evidence="1 2">
    <name type="scientific">Catharanthus roseus</name>
    <name type="common">Madagascar periwinkle</name>
    <name type="synonym">Vinca rosea</name>
    <dbReference type="NCBI Taxonomy" id="4058"/>
    <lineage>
        <taxon>Eukaryota</taxon>
        <taxon>Viridiplantae</taxon>
        <taxon>Streptophyta</taxon>
        <taxon>Embryophyta</taxon>
        <taxon>Tracheophyta</taxon>
        <taxon>Spermatophyta</taxon>
        <taxon>Magnoliopsida</taxon>
        <taxon>eudicotyledons</taxon>
        <taxon>Gunneridae</taxon>
        <taxon>Pentapetalae</taxon>
        <taxon>asterids</taxon>
        <taxon>lamiids</taxon>
        <taxon>Gentianales</taxon>
        <taxon>Apocynaceae</taxon>
        <taxon>Rauvolfioideae</taxon>
        <taxon>Vinceae</taxon>
        <taxon>Catharanthinae</taxon>
        <taxon>Catharanthus</taxon>
    </lineage>
</organism>